<dbReference type="SUPFAM" id="SSF52540">
    <property type="entry name" value="P-loop containing nucleoside triphosphate hydrolases"/>
    <property type="match status" value="1"/>
</dbReference>
<feature type="domain" description="HTH luxR-type" evidence="3">
    <location>
        <begin position="853"/>
        <end position="918"/>
    </location>
</feature>
<dbReference type="Gene3D" id="1.10.10.10">
    <property type="entry name" value="Winged helix-like DNA-binding domain superfamily/Winged helix DNA-binding domain"/>
    <property type="match status" value="1"/>
</dbReference>
<gene>
    <name evidence="4" type="ORF">GCM10022252_41690</name>
</gene>
<dbReference type="SUPFAM" id="SSF46894">
    <property type="entry name" value="C-terminal effector domain of the bipartite response regulators"/>
    <property type="match status" value="1"/>
</dbReference>
<dbReference type="CDD" id="cd06170">
    <property type="entry name" value="LuxR_C_like"/>
    <property type="match status" value="1"/>
</dbReference>
<keyword evidence="5" id="KW-1185">Reference proteome</keyword>
<keyword evidence="2" id="KW-0067">ATP-binding</keyword>
<dbReference type="PANTHER" id="PTHR16305">
    <property type="entry name" value="TESTICULAR SOLUBLE ADENYLYL CYCLASE"/>
    <property type="match status" value="1"/>
</dbReference>
<evidence type="ECO:0000313" key="4">
    <source>
        <dbReference type="EMBL" id="GAA4195593.1"/>
    </source>
</evidence>
<dbReference type="SUPFAM" id="SSF48452">
    <property type="entry name" value="TPR-like"/>
    <property type="match status" value="2"/>
</dbReference>
<evidence type="ECO:0000256" key="1">
    <source>
        <dbReference type="ARBA" id="ARBA00022741"/>
    </source>
</evidence>
<dbReference type="InterPro" id="IPR016032">
    <property type="entry name" value="Sig_transdc_resp-reg_C-effctor"/>
</dbReference>
<evidence type="ECO:0000256" key="2">
    <source>
        <dbReference type="ARBA" id="ARBA00022840"/>
    </source>
</evidence>
<dbReference type="PROSITE" id="PS50043">
    <property type="entry name" value="HTH_LUXR_2"/>
    <property type="match status" value="1"/>
</dbReference>
<accession>A0ABP8B1B0</accession>
<dbReference type="PANTHER" id="PTHR16305:SF35">
    <property type="entry name" value="TRANSCRIPTIONAL ACTIVATOR DOMAIN"/>
    <property type="match status" value="1"/>
</dbReference>
<reference evidence="5" key="1">
    <citation type="journal article" date="2019" name="Int. J. Syst. Evol. Microbiol.">
        <title>The Global Catalogue of Microorganisms (GCM) 10K type strain sequencing project: providing services to taxonomists for standard genome sequencing and annotation.</title>
        <authorList>
            <consortium name="The Broad Institute Genomics Platform"/>
            <consortium name="The Broad Institute Genome Sequencing Center for Infectious Disease"/>
            <person name="Wu L."/>
            <person name="Ma J."/>
        </authorList>
    </citation>
    <scope>NUCLEOTIDE SEQUENCE [LARGE SCALE GENOMIC DNA]</scope>
    <source>
        <strain evidence="5">JCM 17388</strain>
    </source>
</reference>
<dbReference type="PRINTS" id="PR00038">
    <property type="entry name" value="HTHLUXR"/>
</dbReference>
<dbReference type="Proteomes" id="UP001501251">
    <property type="component" value="Unassembled WGS sequence"/>
</dbReference>
<dbReference type="Gene3D" id="1.25.40.10">
    <property type="entry name" value="Tetratricopeptide repeat domain"/>
    <property type="match status" value="1"/>
</dbReference>
<dbReference type="Pfam" id="PF13191">
    <property type="entry name" value="AAA_16"/>
    <property type="match status" value="1"/>
</dbReference>
<organism evidence="4 5">
    <name type="scientific">Streptosporangium oxazolinicum</name>
    <dbReference type="NCBI Taxonomy" id="909287"/>
    <lineage>
        <taxon>Bacteria</taxon>
        <taxon>Bacillati</taxon>
        <taxon>Actinomycetota</taxon>
        <taxon>Actinomycetes</taxon>
        <taxon>Streptosporangiales</taxon>
        <taxon>Streptosporangiaceae</taxon>
        <taxon>Streptosporangium</taxon>
    </lineage>
</organism>
<sequence>MYGRTSPLFIGRKRELDFLGEAWGEARRRDARIVGIRGTSGIGKTELVERFLRTVPGVRTVRAFGDEDALAHPWGVLEQIAEQLPTPVLARTLAGQAEAAFIGQALAAEFAAADALIVVVDDAHCGDRQSMAALRLAARRLRNAQVMLLVVHQAPGYATGAVPDAPRLELHEGWSRIFDSAQGRLLQVEGLPADDLVRLAVASGHDGLTPSGARRLHEHTDGNALHSLLLLDQVEMHSINFGNGPLPAPRGMTQAVVARLASCERRTREVVGAAAVLGRRFGLADLRALSGIADATTPLAEAVGAGLVKEIPGTAGQEFAFTTLLVWDRIYYDSGVERRRALHRSAALLGGPGALWHGIAASGGGTDGELAALAQEEAQSLLSRGRLPLAAVYARHAVELTPPGPDRVARLLTAVETLLVSGDATVARRYESEVLAAPRGPWRDYVAGYQALISGRVAEAKLLLVQALGAAGRDSEENPHAPADLRARVAAQLAIIGVVEISYPEMVEYGTAAVAAGSHEPWVRAFAWFAQSLGWTLAGRAEEALASLTDADLPGSVAGLDGLVARGMIRLWTDDLEGASTDLRDSVARATRGEALRVGQALGFLGEVEYRRGRLDDAVQFTRLAVGDAEENERVWDYALLHSLACFPRAARGEWDLARAHARQAAEWAPIVESRVSLAYAAGARASIAQAQGDVRRLLSAAEAIESHYDSLEPGTHLFGPIGADALSQLGRIEEAEDSLGVFSDRAASSGRRSTLMSIARVRGQIAAARGDHAGAVRECEEALALAREVGLPIEAGRIDLVMTRSQHARGRHAEAERLLRRALVAFNRTGAAAYAALALKTAEELRLSVDGPNAAFGNLTRAEREVVAMVCEGMTTRQIAQKRSVVISTVETQLNRIYAKLNVTNRIELRAVLSDPEE</sequence>
<keyword evidence="1" id="KW-0547">Nucleotide-binding</keyword>
<dbReference type="InterPro" id="IPR041664">
    <property type="entry name" value="AAA_16"/>
</dbReference>
<protein>
    <recommendedName>
        <fullName evidence="3">HTH luxR-type domain-containing protein</fullName>
    </recommendedName>
</protein>
<dbReference type="SMART" id="SM00421">
    <property type="entry name" value="HTH_LUXR"/>
    <property type="match status" value="1"/>
</dbReference>
<dbReference type="InterPro" id="IPR000792">
    <property type="entry name" value="Tscrpt_reg_LuxR_C"/>
</dbReference>
<name>A0ABP8B1B0_9ACTN</name>
<proteinExistence type="predicted"/>
<evidence type="ECO:0000313" key="5">
    <source>
        <dbReference type="Proteomes" id="UP001501251"/>
    </source>
</evidence>
<dbReference type="EMBL" id="BAABAQ010000007">
    <property type="protein sequence ID" value="GAA4195593.1"/>
    <property type="molecule type" value="Genomic_DNA"/>
</dbReference>
<dbReference type="InterPro" id="IPR027417">
    <property type="entry name" value="P-loop_NTPase"/>
</dbReference>
<dbReference type="InterPro" id="IPR036388">
    <property type="entry name" value="WH-like_DNA-bd_sf"/>
</dbReference>
<dbReference type="Pfam" id="PF00196">
    <property type="entry name" value="GerE"/>
    <property type="match status" value="1"/>
</dbReference>
<dbReference type="Gene3D" id="3.40.50.300">
    <property type="entry name" value="P-loop containing nucleotide triphosphate hydrolases"/>
    <property type="match status" value="1"/>
</dbReference>
<dbReference type="RefSeq" id="WP_344919631.1">
    <property type="nucleotide sequence ID" value="NZ_BAABAQ010000007.1"/>
</dbReference>
<dbReference type="InterPro" id="IPR011990">
    <property type="entry name" value="TPR-like_helical_dom_sf"/>
</dbReference>
<evidence type="ECO:0000259" key="3">
    <source>
        <dbReference type="PROSITE" id="PS50043"/>
    </source>
</evidence>
<comment type="caution">
    <text evidence="4">The sequence shown here is derived from an EMBL/GenBank/DDBJ whole genome shotgun (WGS) entry which is preliminary data.</text>
</comment>